<proteinExistence type="predicted"/>
<reference evidence="2" key="1">
    <citation type="submission" date="2018-10" db="EMBL/GenBank/DDBJ databases">
        <title>Schaedlerella arabinophila gen. nov. sp. nov., isolated from the mouse intestinal tract and comparative analysis with the genome of the closely related altered Schaedler flora strain ASF502.</title>
        <authorList>
            <person name="Miyake S."/>
            <person name="Soh M."/>
            <person name="Seedorf H."/>
        </authorList>
    </citation>
    <scope>NUCLEOTIDE SEQUENCE [LARGE SCALE GENOMIC DNA]</scope>
    <source>
        <strain evidence="2">DSM 106076</strain>
    </source>
</reference>
<comment type="caution">
    <text evidence="2">The sequence shown here is derived from an EMBL/GenBank/DDBJ whole genome shotgun (WGS) entry which is preliminary data.</text>
</comment>
<evidence type="ECO:0000313" key="3">
    <source>
        <dbReference type="Proteomes" id="UP000274920"/>
    </source>
</evidence>
<keyword evidence="1" id="KW-1133">Transmembrane helix</keyword>
<evidence type="ECO:0000313" key="2">
    <source>
        <dbReference type="EMBL" id="RRK30621.1"/>
    </source>
</evidence>
<dbReference type="RefSeq" id="WP_125126426.1">
    <property type="nucleotide sequence ID" value="NZ_RHJS01000002.1"/>
</dbReference>
<evidence type="ECO:0000256" key="1">
    <source>
        <dbReference type="SAM" id="Phobius"/>
    </source>
</evidence>
<feature type="transmembrane region" description="Helical" evidence="1">
    <location>
        <begin position="142"/>
        <end position="160"/>
    </location>
</feature>
<dbReference type="Proteomes" id="UP000274920">
    <property type="component" value="Unassembled WGS sequence"/>
</dbReference>
<sequence length="326" mass="37598">MFSLAGAYGPLVLSSHLLIVKFLTGKFFISAYCVIGICSVYYIFFLYDGYNDTLAGLFKKESLTEELARKRQDAVYHSETEIERISTQKIKEMRGYRFINGLFILRNKKQLFKYLKRRLIFLTAVFISAVIGFADRPLETKLILSNIYLFVPLLPVIAAAHSHGEGFCKFYYTHFDSKLLVYSFYRTRKAILQNYFMKLRLVLKYNFLLAAASGSLLLALFCMARIDIWNIPFLLLEITVFALYAVFGIQHVSVYYLFQPYIKDSTVQNPILFTVQMPVLILTYIFTMLRLPAVTVMLIFLIGGVIYALIWIFAVSVKSPAAFRLK</sequence>
<keyword evidence="1" id="KW-0472">Membrane</keyword>
<feature type="transmembrane region" description="Helical" evidence="1">
    <location>
        <begin position="205"/>
        <end position="226"/>
    </location>
</feature>
<dbReference type="EMBL" id="RHJS01000002">
    <property type="protein sequence ID" value="RRK30621.1"/>
    <property type="molecule type" value="Genomic_DNA"/>
</dbReference>
<dbReference type="AlphaFoldDB" id="A0A3R8LW58"/>
<accession>A0A3R8LW58</accession>
<keyword evidence="1" id="KW-0812">Transmembrane</keyword>
<organism evidence="2 3">
    <name type="scientific">Schaedlerella arabinosiphila</name>
    <dbReference type="NCBI Taxonomy" id="2044587"/>
    <lineage>
        <taxon>Bacteria</taxon>
        <taxon>Bacillati</taxon>
        <taxon>Bacillota</taxon>
        <taxon>Clostridia</taxon>
        <taxon>Lachnospirales</taxon>
        <taxon>Lachnospiraceae</taxon>
        <taxon>Schaedlerella</taxon>
    </lineage>
</organism>
<feature type="transmembrane region" description="Helical" evidence="1">
    <location>
        <begin position="270"/>
        <end position="289"/>
    </location>
</feature>
<gene>
    <name evidence="2" type="ORF">EBB54_03930</name>
</gene>
<protein>
    <submittedName>
        <fullName evidence="2">Uncharacterized protein</fullName>
    </submittedName>
</protein>
<feature type="transmembrane region" description="Helical" evidence="1">
    <location>
        <begin position="238"/>
        <end position="258"/>
    </location>
</feature>
<feature type="transmembrane region" description="Helical" evidence="1">
    <location>
        <begin position="119"/>
        <end position="136"/>
    </location>
</feature>
<keyword evidence="3" id="KW-1185">Reference proteome</keyword>
<feature type="transmembrane region" description="Helical" evidence="1">
    <location>
        <begin position="27"/>
        <end position="47"/>
    </location>
</feature>
<feature type="transmembrane region" description="Helical" evidence="1">
    <location>
        <begin position="295"/>
        <end position="317"/>
    </location>
</feature>
<name>A0A3R8LW58_9FIRM</name>